<dbReference type="Proteomes" id="UP000070501">
    <property type="component" value="Unassembled WGS sequence"/>
</dbReference>
<proteinExistence type="predicted"/>
<sequence>MACASIGTTAATAQNIHSHTFVVVSPNFLFVKHQRHSYPPAFPSTYTTPASIFNIDYVCMNPFRQYLNKAHFVALLLLLIPIFCFSILSPVTSLSFSTLTSHSRKPSRRPTR</sequence>
<keyword evidence="1" id="KW-1133">Transmembrane helix</keyword>
<organism evidence="2 3">
    <name type="scientific">Microdochium bolleyi</name>
    <dbReference type="NCBI Taxonomy" id="196109"/>
    <lineage>
        <taxon>Eukaryota</taxon>
        <taxon>Fungi</taxon>
        <taxon>Dikarya</taxon>
        <taxon>Ascomycota</taxon>
        <taxon>Pezizomycotina</taxon>
        <taxon>Sordariomycetes</taxon>
        <taxon>Xylariomycetidae</taxon>
        <taxon>Xylariales</taxon>
        <taxon>Microdochiaceae</taxon>
        <taxon>Microdochium</taxon>
    </lineage>
</organism>
<dbReference type="InParanoid" id="A0A136JBV3"/>
<dbReference type="AlphaFoldDB" id="A0A136JBV3"/>
<evidence type="ECO:0000313" key="2">
    <source>
        <dbReference type="EMBL" id="KXJ94649.1"/>
    </source>
</evidence>
<protein>
    <submittedName>
        <fullName evidence="2">Uncharacterized protein</fullName>
    </submittedName>
</protein>
<keyword evidence="1" id="KW-0472">Membrane</keyword>
<gene>
    <name evidence="2" type="ORF">Micbo1qcDRAFT_45424</name>
</gene>
<keyword evidence="3" id="KW-1185">Reference proteome</keyword>
<dbReference type="EMBL" id="KQ964247">
    <property type="protein sequence ID" value="KXJ94649.1"/>
    <property type="molecule type" value="Genomic_DNA"/>
</dbReference>
<accession>A0A136JBV3</accession>
<feature type="transmembrane region" description="Helical" evidence="1">
    <location>
        <begin position="72"/>
        <end position="99"/>
    </location>
</feature>
<name>A0A136JBV3_9PEZI</name>
<reference evidence="3" key="1">
    <citation type="submission" date="2016-02" db="EMBL/GenBank/DDBJ databases">
        <title>Draft genome sequence of Microdochium bolleyi, a fungal endophyte of beachgrass.</title>
        <authorList>
            <consortium name="DOE Joint Genome Institute"/>
            <person name="David A.S."/>
            <person name="May G."/>
            <person name="Haridas S."/>
            <person name="Lim J."/>
            <person name="Wang M."/>
            <person name="Labutti K."/>
            <person name="Lipzen A."/>
            <person name="Barry K."/>
            <person name="Grigoriev I.V."/>
        </authorList>
    </citation>
    <scope>NUCLEOTIDE SEQUENCE [LARGE SCALE GENOMIC DNA]</scope>
    <source>
        <strain evidence="3">J235TASD1</strain>
    </source>
</reference>
<evidence type="ECO:0000256" key="1">
    <source>
        <dbReference type="SAM" id="Phobius"/>
    </source>
</evidence>
<keyword evidence="1" id="KW-0812">Transmembrane</keyword>
<evidence type="ECO:0000313" key="3">
    <source>
        <dbReference type="Proteomes" id="UP000070501"/>
    </source>
</evidence>